<evidence type="ECO:0000313" key="4">
    <source>
        <dbReference type="Proteomes" id="UP000887540"/>
    </source>
</evidence>
<dbReference type="GO" id="GO:0030246">
    <property type="term" value="F:carbohydrate binding"/>
    <property type="evidence" value="ECO:0007669"/>
    <property type="project" value="UniProtKB-UniRule"/>
</dbReference>
<feature type="domain" description="Galectin" evidence="3">
    <location>
        <begin position="9"/>
        <end position="138"/>
    </location>
</feature>
<dbReference type="CDD" id="cd00070">
    <property type="entry name" value="GLECT"/>
    <property type="match status" value="1"/>
</dbReference>
<dbReference type="AlphaFoldDB" id="A0A914EKA9"/>
<dbReference type="PANTHER" id="PTHR11346:SF147">
    <property type="entry name" value="GALECTIN"/>
    <property type="match status" value="1"/>
</dbReference>
<reference evidence="5" key="1">
    <citation type="submission" date="2022-11" db="UniProtKB">
        <authorList>
            <consortium name="WormBaseParasite"/>
        </authorList>
    </citation>
    <scope>IDENTIFICATION</scope>
</reference>
<dbReference type="InterPro" id="IPR013320">
    <property type="entry name" value="ConA-like_dom_sf"/>
</dbReference>
<dbReference type="Proteomes" id="UP000887540">
    <property type="component" value="Unplaced"/>
</dbReference>
<dbReference type="PANTHER" id="PTHR11346">
    <property type="entry name" value="GALECTIN"/>
    <property type="match status" value="1"/>
</dbReference>
<protein>
    <recommendedName>
        <fullName evidence="2">Galectin</fullName>
    </recommendedName>
</protein>
<name>A0A914EKA9_9BILA</name>
<proteinExistence type="predicted"/>
<dbReference type="InterPro" id="IPR044156">
    <property type="entry name" value="Galectin-like"/>
</dbReference>
<accession>A0A914EKA9</accession>
<evidence type="ECO:0000256" key="1">
    <source>
        <dbReference type="ARBA" id="ARBA00022734"/>
    </source>
</evidence>
<organism evidence="4 5">
    <name type="scientific">Acrobeloides nanus</name>
    <dbReference type="NCBI Taxonomy" id="290746"/>
    <lineage>
        <taxon>Eukaryota</taxon>
        <taxon>Metazoa</taxon>
        <taxon>Ecdysozoa</taxon>
        <taxon>Nematoda</taxon>
        <taxon>Chromadorea</taxon>
        <taxon>Rhabditida</taxon>
        <taxon>Tylenchina</taxon>
        <taxon>Cephalobomorpha</taxon>
        <taxon>Cephaloboidea</taxon>
        <taxon>Cephalobidae</taxon>
        <taxon>Acrobeloides</taxon>
    </lineage>
</organism>
<evidence type="ECO:0000256" key="2">
    <source>
        <dbReference type="RuleBase" id="RU102079"/>
    </source>
</evidence>
<evidence type="ECO:0000313" key="5">
    <source>
        <dbReference type="WBParaSite" id="ACRNAN_scaffold8541.g11143.t1"/>
    </source>
</evidence>
<evidence type="ECO:0000259" key="3">
    <source>
        <dbReference type="PROSITE" id="PS51304"/>
    </source>
</evidence>
<sequence length="138" mass="16141">MSIQNPQVPYRGPAQDYLQTRRVRIIGTPTSDADRFEVNFLSSDDEILFHFNPRLNENCIVRNATEGHQWIYEKEERENRCPFQPGKRFALDFIQDGQTFKCYVDGPAYASFTARININQLRNIEIKGDVRVEEIHFG</sequence>
<keyword evidence="1 2" id="KW-0430">Lectin</keyword>
<keyword evidence="4" id="KW-1185">Reference proteome</keyword>
<dbReference type="SMART" id="SM00276">
    <property type="entry name" value="GLECT"/>
    <property type="match status" value="1"/>
</dbReference>
<dbReference type="Pfam" id="PF00337">
    <property type="entry name" value="Gal-bind_lectin"/>
    <property type="match status" value="1"/>
</dbReference>
<dbReference type="PROSITE" id="PS51304">
    <property type="entry name" value="GALECTIN"/>
    <property type="match status" value="1"/>
</dbReference>
<dbReference type="SMART" id="SM00908">
    <property type="entry name" value="Gal-bind_lectin"/>
    <property type="match status" value="1"/>
</dbReference>
<dbReference type="SUPFAM" id="SSF49899">
    <property type="entry name" value="Concanavalin A-like lectins/glucanases"/>
    <property type="match status" value="1"/>
</dbReference>
<dbReference type="WBParaSite" id="ACRNAN_scaffold8541.g11143.t1">
    <property type="protein sequence ID" value="ACRNAN_scaffold8541.g11143.t1"/>
    <property type="gene ID" value="ACRNAN_scaffold8541.g11143"/>
</dbReference>
<dbReference type="Gene3D" id="2.60.120.200">
    <property type="match status" value="1"/>
</dbReference>
<dbReference type="InterPro" id="IPR001079">
    <property type="entry name" value="Galectin_CRD"/>
</dbReference>